<dbReference type="InParanoid" id="T1HP98"/>
<name>T1HP98_RHOPR</name>
<reference evidence="1" key="1">
    <citation type="submission" date="2015-05" db="UniProtKB">
        <authorList>
            <consortium name="EnsemblMetazoa"/>
        </authorList>
    </citation>
    <scope>IDENTIFICATION</scope>
</reference>
<evidence type="ECO:0000313" key="1">
    <source>
        <dbReference type="EnsemblMetazoa" id="RPRC005872-PA"/>
    </source>
</evidence>
<evidence type="ECO:0000313" key="2">
    <source>
        <dbReference type="Proteomes" id="UP000015103"/>
    </source>
</evidence>
<protein>
    <submittedName>
        <fullName evidence="1">Uncharacterized protein</fullName>
    </submittedName>
</protein>
<dbReference type="OMA" id="IVIFWHL"/>
<proteinExistence type="predicted"/>
<sequence>MAKDMDSFLGLLSTTDTKQKLIIGFELLTYLQNGSSIECQDIGHVVDSLLPWIQSSNFKYKFSIFSRKFDHDCNTSVEEGVNVSQMGLDVMTELSKRMESYFRPYIPSVLPSVIDRLGDSKELVRERCQLLLSELMEVGAITPQQLFDRLLPAFSHKNSNVRDEIMKCLIATLNHIFKNDVHATQNPVKNLQRSCCSLFLVTDS</sequence>
<keyword evidence="2" id="KW-1185">Reference proteome</keyword>
<dbReference type="AlphaFoldDB" id="T1HP98"/>
<dbReference type="VEuPathDB" id="VectorBase:RPRC005872"/>
<dbReference type="Gene3D" id="1.25.10.10">
    <property type="entry name" value="Leucine-rich Repeat Variant"/>
    <property type="match status" value="1"/>
</dbReference>
<dbReference type="eggNOG" id="KOG2956">
    <property type="taxonomic scope" value="Eukaryota"/>
</dbReference>
<dbReference type="InterPro" id="IPR016024">
    <property type="entry name" value="ARM-type_fold"/>
</dbReference>
<dbReference type="STRING" id="13249.T1HP98"/>
<dbReference type="InterPro" id="IPR011989">
    <property type="entry name" value="ARM-like"/>
</dbReference>
<accession>T1HP98</accession>
<dbReference type="EMBL" id="ACPB03008076">
    <property type="status" value="NOT_ANNOTATED_CDS"/>
    <property type="molecule type" value="Genomic_DNA"/>
</dbReference>
<dbReference type="SUPFAM" id="SSF48371">
    <property type="entry name" value="ARM repeat"/>
    <property type="match status" value="1"/>
</dbReference>
<dbReference type="EnsemblMetazoa" id="RPRC005872-RA">
    <property type="protein sequence ID" value="RPRC005872-PA"/>
    <property type="gene ID" value="RPRC005872"/>
</dbReference>
<organism evidence="1 2">
    <name type="scientific">Rhodnius prolixus</name>
    <name type="common">Triatomid bug</name>
    <dbReference type="NCBI Taxonomy" id="13249"/>
    <lineage>
        <taxon>Eukaryota</taxon>
        <taxon>Metazoa</taxon>
        <taxon>Ecdysozoa</taxon>
        <taxon>Arthropoda</taxon>
        <taxon>Hexapoda</taxon>
        <taxon>Insecta</taxon>
        <taxon>Pterygota</taxon>
        <taxon>Neoptera</taxon>
        <taxon>Paraneoptera</taxon>
        <taxon>Hemiptera</taxon>
        <taxon>Heteroptera</taxon>
        <taxon>Panheteroptera</taxon>
        <taxon>Cimicomorpha</taxon>
        <taxon>Reduviidae</taxon>
        <taxon>Triatominae</taxon>
        <taxon>Rhodnius</taxon>
    </lineage>
</organism>
<dbReference type="HOGENOM" id="CLU_084590_1_0_1"/>
<dbReference type="Proteomes" id="UP000015103">
    <property type="component" value="Unassembled WGS sequence"/>
</dbReference>